<sequence length="93" mass="10368">MATEIARRGEHRLPLSSRSPLVGLLRIFGGFARVAVGWRDVGSQWIGVGWGWIFGGFRWGFALWWVGVGYGVALGGFVRWLSVVVGGFGRFRW</sequence>
<proteinExistence type="predicted"/>
<organism evidence="2">
    <name type="scientific">Fagus sylvatica</name>
    <name type="common">Beechnut</name>
    <dbReference type="NCBI Taxonomy" id="28930"/>
    <lineage>
        <taxon>Eukaryota</taxon>
        <taxon>Viridiplantae</taxon>
        <taxon>Streptophyta</taxon>
        <taxon>Embryophyta</taxon>
        <taxon>Tracheophyta</taxon>
        <taxon>Spermatophyta</taxon>
        <taxon>Magnoliopsida</taxon>
        <taxon>eudicotyledons</taxon>
        <taxon>Gunneridae</taxon>
        <taxon>Pentapetalae</taxon>
        <taxon>rosids</taxon>
        <taxon>fabids</taxon>
        <taxon>Fagales</taxon>
        <taxon>Fagaceae</taxon>
        <taxon>Fagus</taxon>
    </lineage>
</organism>
<reference evidence="2" key="1">
    <citation type="submission" date="2018-02" db="EMBL/GenBank/DDBJ databases">
        <authorList>
            <person name="Cohen D.B."/>
            <person name="Kent A.D."/>
        </authorList>
    </citation>
    <scope>NUCLEOTIDE SEQUENCE</scope>
</reference>
<gene>
    <name evidence="2" type="ORF">FSB_LOCUS34314</name>
</gene>
<evidence type="ECO:0000313" key="2">
    <source>
        <dbReference type="EMBL" id="SPD06432.1"/>
    </source>
</evidence>
<dbReference type="AlphaFoldDB" id="A0A2N9H336"/>
<evidence type="ECO:0000256" key="1">
    <source>
        <dbReference type="SAM" id="Phobius"/>
    </source>
</evidence>
<feature type="transmembrane region" description="Helical" evidence="1">
    <location>
        <begin position="61"/>
        <end position="88"/>
    </location>
</feature>
<name>A0A2N9H336_FAGSY</name>
<dbReference type="EMBL" id="OIVN01002782">
    <property type="protein sequence ID" value="SPD06432.1"/>
    <property type="molecule type" value="Genomic_DNA"/>
</dbReference>
<keyword evidence="1" id="KW-0472">Membrane</keyword>
<keyword evidence="1" id="KW-0812">Transmembrane</keyword>
<protein>
    <submittedName>
        <fullName evidence="2">Uncharacterized protein</fullName>
    </submittedName>
</protein>
<accession>A0A2N9H336</accession>
<keyword evidence="1" id="KW-1133">Transmembrane helix</keyword>